<dbReference type="Proteomes" id="UP001156870">
    <property type="component" value="Unassembled WGS sequence"/>
</dbReference>
<reference evidence="1 2" key="1">
    <citation type="journal article" date="2014" name="Int. J. Syst. Evol. Microbiol.">
        <title>Complete genome sequence of Corynebacterium casei LMG S-19264T (=DSM 44701T), isolated from a smear-ripened cheese.</title>
        <authorList>
            <consortium name="US DOE Joint Genome Institute (JGI-PGF)"/>
            <person name="Walter F."/>
            <person name="Albersmeier A."/>
            <person name="Kalinowski J."/>
            <person name="Ruckert C."/>
        </authorList>
    </citation>
    <scope>NUCLEOTIDE SEQUENCE [LARGE SCALE GENOMIC DNA]</scope>
    <source>
        <strain evidence="1 2">NBRC 110095</strain>
    </source>
</reference>
<name>A0AA37TA93_9GAMM</name>
<dbReference type="AlphaFoldDB" id="A0AA37TA93"/>
<evidence type="ECO:0000313" key="1">
    <source>
        <dbReference type="EMBL" id="GLS26290.1"/>
    </source>
</evidence>
<keyword evidence="2" id="KW-1185">Reference proteome</keyword>
<protein>
    <submittedName>
        <fullName evidence="1">Uncharacterized protein</fullName>
    </submittedName>
</protein>
<sequence>MSTAKPEEKIDLAAVNASLVDIEKNIAESTAKHNKFLKELGLPLLPVGKK</sequence>
<accession>A0AA37TA93</accession>
<comment type="caution">
    <text evidence="1">The sequence shown here is derived from an EMBL/GenBank/DDBJ whole genome shotgun (WGS) entry which is preliminary data.</text>
</comment>
<gene>
    <name evidence="1" type="ORF">GCM10007877_20050</name>
</gene>
<evidence type="ECO:0000313" key="2">
    <source>
        <dbReference type="Proteomes" id="UP001156870"/>
    </source>
</evidence>
<proteinExistence type="predicted"/>
<organism evidence="1 2">
    <name type="scientific">Marinibactrum halimedae</name>
    <dbReference type="NCBI Taxonomy" id="1444977"/>
    <lineage>
        <taxon>Bacteria</taxon>
        <taxon>Pseudomonadati</taxon>
        <taxon>Pseudomonadota</taxon>
        <taxon>Gammaproteobacteria</taxon>
        <taxon>Cellvibrionales</taxon>
        <taxon>Cellvibrionaceae</taxon>
        <taxon>Marinibactrum</taxon>
    </lineage>
</organism>
<dbReference type="EMBL" id="BSPD01000042">
    <property type="protein sequence ID" value="GLS26290.1"/>
    <property type="molecule type" value="Genomic_DNA"/>
</dbReference>